<dbReference type="Gene3D" id="3.20.20.80">
    <property type="entry name" value="Glycosidases"/>
    <property type="match status" value="1"/>
</dbReference>
<dbReference type="InterPro" id="IPR017853">
    <property type="entry name" value="GH"/>
</dbReference>
<protein>
    <submittedName>
        <fullName evidence="10">Glycoside hydrolase family 2</fullName>
    </submittedName>
</protein>
<dbReference type="InterPro" id="IPR013783">
    <property type="entry name" value="Ig-like_fold"/>
</dbReference>
<feature type="compositionally biased region" description="Basic and acidic residues" evidence="4">
    <location>
        <begin position="821"/>
        <end position="840"/>
    </location>
</feature>
<dbReference type="InterPro" id="IPR008979">
    <property type="entry name" value="Galactose-bd-like_sf"/>
</dbReference>
<keyword evidence="3" id="KW-0326">Glycosidase</keyword>
<dbReference type="AlphaFoldDB" id="A0A3R6P634"/>
<dbReference type="InterPro" id="IPR023232">
    <property type="entry name" value="Glyco_hydro_2_AS"/>
</dbReference>
<evidence type="ECO:0000259" key="5">
    <source>
        <dbReference type="Pfam" id="PF00703"/>
    </source>
</evidence>
<dbReference type="Pfam" id="PF16355">
    <property type="entry name" value="DUF4982"/>
    <property type="match status" value="1"/>
</dbReference>
<evidence type="ECO:0000313" key="10">
    <source>
        <dbReference type="EMBL" id="RHN10239.1"/>
    </source>
</evidence>
<feature type="domain" description="Glycoside hydrolase family 2 catalytic" evidence="6">
    <location>
        <begin position="296"/>
        <end position="437"/>
    </location>
</feature>
<dbReference type="GO" id="GO:0005975">
    <property type="term" value="P:carbohydrate metabolic process"/>
    <property type="evidence" value="ECO:0007669"/>
    <property type="project" value="InterPro"/>
</dbReference>
<dbReference type="Pfam" id="PF02836">
    <property type="entry name" value="Glyco_hydro_2_C"/>
    <property type="match status" value="1"/>
</dbReference>
<dbReference type="Pfam" id="PF00703">
    <property type="entry name" value="Glyco_hydro_2"/>
    <property type="match status" value="1"/>
</dbReference>
<feature type="domain" description="Glycosyl hydrolases family 2 sugar binding" evidence="7">
    <location>
        <begin position="67"/>
        <end position="161"/>
    </location>
</feature>
<dbReference type="SUPFAM" id="SSF49785">
    <property type="entry name" value="Galactose-binding domain-like"/>
    <property type="match status" value="1"/>
</dbReference>
<dbReference type="InterPro" id="IPR051913">
    <property type="entry name" value="GH2_Domain-Containing"/>
</dbReference>
<gene>
    <name evidence="10" type="ORF">DWZ31_05430</name>
</gene>
<dbReference type="PROSITE" id="PS00608">
    <property type="entry name" value="GLYCOSYL_HYDROL_F2_2"/>
    <property type="match status" value="1"/>
</dbReference>
<dbReference type="Proteomes" id="UP000283586">
    <property type="component" value="Unassembled WGS sequence"/>
</dbReference>
<comment type="similarity">
    <text evidence="1">Belongs to the glycosyl hydrolase 2 family.</text>
</comment>
<keyword evidence="2 10" id="KW-0378">Hydrolase</keyword>
<feature type="domain" description="DUF4982" evidence="8">
    <location>
        <begin position="630"/>
        <end position="688"/>
    </location>
</feature>
<dbReference type="GO" id="GO:0004553">
    <property type="term" value="F:hydrolase activity, hydrolyzing O-glycosyl compounds"/>
    <property type="evidence" value="ECO:0007669"/>
    <property type="project" value="InterPro"/>
</dbReference>
<dbReference type="InterPro" id="IPR006102">
    <property type="entry name" value="Ig-like_GH2"/>
</dbReference>
<dbReference type="InterPro" id="IPR032311">
    <property type="entry name" value="DUF4982"/>
</dbReference>
<feature type="domain" description="Glycoside hydrolase family 2" evidence="9">
    <location>
        <begin position="723"/>
        <end position="799"/>
    </location>
</feature>
<dbReference type="Pfam" id="PF02837">
    <property type="entry name" value="Glyco_hydro_2_N"/>
    <property type="match status" value="1"/>
</dbReference>
<dbReference type="PANTHER" id="PTHR42732">
    <property type="entry name" value="BETA-GALACTOSIDASE"/>
    <property type="match status" value="1"/>
</dbReference>
<dbReference type="EMBL" id="QRQN01000005">
    <property type="protein sequence ID" value="RHN10239.1"/>
    <property type="molecule type" value="Genomic_DNA"/>
</dbReference>
<evidence type="ECO:0000313" key="11">
    <source>
        <dbReference type="Proteomes" id="UP000283586"/>
    </source>
</evidence>
<evidence type="ECO:0000256" key="4">
    <source>
        <dbReference type="SAM" id="MobiDB-lite"/>
    </source>
</evidence>
<dbReference type="Gene3D" id="2.60.120.260">
    <property type="entry name" value="Galactose-binding domain-like"/>
    <property type="match status" value="1"/>
</dbReference>
<dbReference type="OrthoDB" id="9762066at2"/>
<dbReference type="InterPro" id="IPR006101">
    <property type="entry name" value="Glyco_hydro_2"/>
</dbReference>
<dbReference type="InterPro" id="IPR006103">
    <property type="entry name" value="Glyco_hydro_2_cat"/>
</dbReference>
<dbReference type="PRINTS" id="PR00132">
    <property type="entry name" value="GLHYDRLASE2"/>
</dbReference>
<dbReference type="PANTHER" id="PTHR42732:SF1">
    <property type="entry name" value="BETA-MANNOSIDASE"/>
    <property type="match status" value="1"/>
</dbReference>
<evidence type="ECO:0000259" key="8">
    <source>
        <dbReference type="Pfam" id="PF16355"/>
    </source>
</evidence>
<name>A0A3R6P634_9FIRM</name>
<feature type="region of interest" description="Disordered" evidence="4">
    <location>
        <begin position="818"/>
        <end position="840"/>
    </location>
</feature>
<feature type="domain" description="Glycoside hydrolase family 2 immunoglobulin-like beta-sandwich" evidence="5">
    <location>
        <begin position="192"/>
        <end position="289"/>
    </location>
</feature>
<dbReference type="InterPro" id="IPR036156">
    <property type="entry name" value="Beta-gal/glucu_dom_sf"/>
</dbReference>
<evidence type="ECO:0000259" key="9">
    <source>
        <dbReference type="Pfam" id="PF18565"/>
    </source>
</evidence>
<dbReference type="Pfam" id="PF18565">
    <property type="entry name" value="Glyco_hydro2_C5"/>
    <property type="match status" value="1"/>
</dbReference>
<dbReference type="Gene3D" id="2.60.40.10">
    <property type="entry name" value="Immunoglobulins"/>
    <property type="match status" value="3"/>
</dbReference>
<comment type="caution">
    <text evidence="10">The sequence shown here is derived from an EMBL/GenBank/DDBJ whole genome shotgun (WGS) entry which is preliminary data.</text>
</comment>
<dbReference type="SUPFAM" id="SSF49303">
    <property type="entry name" value="beta-Galactosidase/glucuronidase domain"/>
    <property type="match status" value="1"/>
</dbReference>
<evidence type="ECO:0000259" key="6">
    <source>
        <dbReference type="Pfam" id="PF02836"/>
    </source>
</evidence>
<accession>A0A3R6P634</accession>
<dbReference type="InterPro" id="IPR040605">
    <property type="entry name" value="Glyco_hydro2_dom5"/>
</dbReference>
<proteinExistence type="inferred from homology"/>
<dbReference type="SUPFAM" id="SSF51445">
    <property type="entry name" value="(Trans)glycosidases"/>
    <property type="match status" value="1"/>
</dbReference>
<evidence type="ECO:0000256" key="1">
    <source>
        <dbReference type="ARBA" id="ARBA00007401"/>
    </source>
</evidence>
<dbReference type="InterPro" id="IPR006104">
    <property type="entry name" value="Glyco_hydro_2_N"/>
</dbReference>
<evidence type="ECO:0000256" key="2">
    <source>
        <dbReference type="ARBA" id="ARBA00022801"/>
    </source>
</evidence>
<organism evidence="10 11">
    <name type="scientific">Roseburia intestinalis</name>
    <dbReference type="NCBI Taxonomy" id="166486"/>
    <lineage>
        <taxon>Bacteria</taxon>
        <taxon>Bacillati</taxon>
        <taxon>Bacillota</taxon>
        <taxon>Clostridia</taxon>
        <taxon>Lachnospirales</taxon>
        <taxon>Lachnospiraceae</taxon>
        <taxon>Roseburia</taxon>
    </lineage>
</organism>
<evidence type="ECO:0000256" key="3">
    <source>
        <dbReference type="ARBA" id="ARBA00023295"/>
    </source>
</evidence>
<evidence type="ECO:0000259" key="7">
    <source>
        <dbReference type="Pfam" id="PF02837"/>
    </source>
</evidence>
<reference evidence="10 11" key="1">
    <citation type="submission" date="2018-08" db="EMBL/GenBank/DDBJ databases">
        <title>A genome reference for cultivated species of the human gut microbiota.</title>
        <authorList>
            <person name="Zou Y."/>
            <person name="Xue W."/>
            <person name="Luo G."/>
        </authorList>
    </citation>
    <scope>NUCLEOTIDE SEQUENCE [LARGE SCALE GENOMIC DNA]</scope>
    <source>
        <strain evidence="10 11">AF31-21AC</strain>
    </source>
</reference>
<sequence length="840" mass="95781">MEVFFMIMNKTELLLNEGWKFHFGECEEAWYQGYDDRAFERVMLPHDWAVAYPFSKQYSSGTGYLTGGIGWYRLHFYLPEEYQGKAIRLVFDGVYKNSQVWVNSYYQGKHPYGYTGFSYDISGIAHFGEQENVVSVKVTHTDIADSRWYTGSGITRKVTLVVEEQVHPAEYGVTFVTEKLVADGKEFPEVQAAVSIHHEICNQTKEQKTCVVCTKLSDPQGTPVAEWKEQVQIPAGNTVSCSMHGTIRDPKCWSPEHPDLYGMETWYETTDEDGKKISYLADKQKVGIRVAEFDADRGFFLNGVPMKIKGVCVHHDAGCLGAAVTKEVWHRRFAKLKECGCNAIRCSHNPHMPELYELCDTMGFLVMDEAFDEWENAKNKWSTGHNVYPPKHQGYFEDFPEWHEKDLRAMVRRDRNHPSIILWSIGNEIDYPNDPYCHPSFLEMTGNNDANKPAAERQYDPAKPDMRRLLPIAEELSSIVKSEDESRPVTMALAYPELSAKLGMLEHLDVAGYNYKEQYYEADHKDFPQIPFLGSENGHSYEAWDAVKSNDYISGQFLWTGIDYLGEAHGWPVHGSGAGILDCAGFEKARYYRRKSLWCEEPQLYLATRPWSEESAEWIPCRENWNYKAGEKVIVMCYSNLPETAVFINGKEAGRQIGYNDDGAYRFEVFWEAGILEASGYDENGNIIEQERLLTTQNAAGIKAEVYQPEEIPFSETQENGYLYQVALTLVDQNGQKVVWDDRKLRVAVSGAGMLAGIENGDLSDVTPYAENMRKTKDGRLMIYVRRIKKGKIRVEISETDSIAEISTITEKNRITGKTGIAEKDSTEEKGGMHLEVEMD</sequence>